<evidence type="ECO:0000313" key="6">
    <source>
        <dbReference type="Proteomes" id="UP000764045"/>
    </source>
</evidence>
<evidence type="ECO:0000256" key="2">
    <source>
        <dbReference type="ARBA" id="ARBA00019232"/>
    </source>
</evidence>
<dbReference type="Gene3D" id="2.10.109.10">
    <property type="entry name" value="Umud Fragment, subunit A"/>
    <property type="match status" value="1"/>
</dbReference>
<evidence type="ECO:0000256" key="1">
    <source>
        <dbReference type="ARBA" id="ARBA00009370"/>
    </source>
</evidence>
<comment type="caution">
    <text evidence="5">The sequence shown here is derived from an EMBL/GenBank/DDBJ whole genome shotgun (WGS) entry which is preliminary data.</text>
</comment>
<keyword evidence="3 5" id="KW-0378">Hydrolase</keyword>
<feature type="domain" description="Peptidase S26" evidence="4">
    <location>
        <begin position="5"/>
        <end position="119"/>
    </location>
</feature>
<comment type="subcellular location">
    <subcellularLocation>
        <location evidence="3">Membrane</location>
        <topology evidence="3">Single-pass type II membrane protein</topology>
    </subcellularLocation>
</comment>
<dbReference type="EC" id="3.4.21.89" evidence="3"/>
<dbReference type="AlphaFoldDB" id="A0A938WPF2"/>
<dbReference type="NCBIfam" id="TIGR02227">
    <property type="entry name" value="sigpep_I_bact"/>
    <property type="match status" value="1"/>
</dbReference>
<sequence length="182" mass="19690">MRAWLKTILALAAAALAVALFRALFFTLYTVGGDRFEPVFKAGDRVLVNRWSYGLRTGGMNGLFGYGRVFADSVGVGDIVAFDSPAPGGEGVYVCRCAALPGDTVATPEGTIVVPGRAATCAPEDYYWMQALGEADTIDSRLFGPVPESLILGRVCLIVYSHDDSRPFYTGYRRGRTLLMPY</sequence>
<dbReference type="InterPro" id="IPR019533">
    <property type="entry name" value="Peptidase_S26"/>
</dbReference>
<dbReference type="PANTHER" id="PTHR43390">
    <property type="entry name" value="SIGNAL PEPTIDASE I"/>
    <property type="match status" value="1"/>
</dbReference>
<dbReference type="GO" id="GO:0004252">
    <property type="term" value="F:serine-type endopeptidase activity"/>
    <property type="evidence" value="ECO:0007669"/>
    <property type="project" value="InterPro"/>
</dbReference>
<dbReference type="RefSeq" id="WP_205111122.1">
    <property type="nucleotide sequence ID" value="NZ_JACJJL010000024.1"/>
</dbReference>
<dbReference type="InterPro" id="IPR036286">
    <property type="entry name" value="LexA/Signal_pep-like_sf"/>
</dbReference>
<reference evidence="5 6" key="1">
    <citation type="journal article" date="2021" name="Sci. Rep.">
        <title>The distribution of antibiotic resistance genes in chicken gut microbiota commensals.</title>
        <authorList>
            <person name="Juricova H."/>
            <person name="Matiasovicova J."/>
            <person name="Kubasova T."/>
            <person name="Cejkova D."/>
            <person name="Rychlik I."/>
        </authorList>
    </citation>
    <scope>NUCLEOTIDE SEQUENCE [LARGE SCALE GENOMIC DNA]</scope>
    <source>
        <strain evidence="5 6">An819</strain>
    </source>
</reference>
<dbReference type="Pfam" id="PF10502">
    <property type="entry name" value="Peptidase_S26"/>
    <property type="match status" value="1"/>
</dbReference>
<gene>
    <name evidence="5" type="primary">lepB</name>
    <name evidence="5" type="ORF">H6B30_12590</name>
</gene>
<dbReference type="GO" id="GO:0006465">
    <property type="term" value="P:signal peptide processing"/>
    <property type="evidence" value="ECO:0007669"/>
    <property type="project" value="InterPro"/>
</dbReference>
<evidence type="ECO:0000256" key="3">
    <source>
        <dbReference type="RuleBase" id="RU362042"/>
    </source>
</evidence>
<accession>A0A938WPF2</accession>
<dbReference type="GO" id="GO:0016020">
    <property type="term" value="C:membrane"/>
    <property type="evidence" value="ECO:0007669"/>
    <property type="project" value="UniProtKB-SubCell"/>
</dbReference>
<dbReference type="InterPro" id="IPR000223">
    <property type="entry name" value="Pept_S26A_signal_pept_1"/>
</dbReference>
<dbReference type="PANTHER" id="PTHR43390:SF1">
    <property type="entry name" value="CHLOROPLAST PROCESSING PEPTIDASE"/>
    <property type="match status" value="1"/>
</dbReference>
<comment type="similarity">
    <text evidence="1 3">Belongs to the peptidase S26 family.</text>
</comment>
<keyword evidence="3" id="KW-0645">Protease</keyword>
<dbReference type="SUPFAM" id="SSF51306">
    <property type="entry name" value="LexA/Signal peptidase"/>
    <property type="match status" value="1"/>
</dbReference>
<evidence type="ECO:0000259" key="4">
    <source>
        <dbReference type="Pfam" id="PF10502"/>
    </source>
</evidence>
<dbReference type="GO" id="GO:0009003">
    <property type="term" value="F:signal peptidase activity"/>
    <property type="evidence" value="ECO:0007669"/>
    <property type="project" value="UniProtKB-EC"/>
</dbReference>
<organism evidence="5 6">
    <name type="scientific">Marseilla massiliensis</name>
    <dbReference type="NCBI Taxonomy" id="1841864"/>
    <lineage>
        <taxon>Bacteria</taxon>
        <taxon>Pseudomonadati</taxon>
        <taxon>Bacteroidota</taxon>
        <taxon>Bacteroidia</taxon>
        <taxon>Bacteroidales</taxon>
        <taxon>Prevotellaceae</taxon>
        <taxon>Marseilla</taxon>
    </lineage>
</organism>
<dbReference type="CDD" id="cd06530">
    <property type="entry name" value="S26_SPase_I"/>
    <property type="match status" value="1"/>
</dbReference>
<evidence type="ECO:0000313" key="5">
    <source>
        <dbReference type="EMBL" id="MBM6662578.1"/>
    </source>
</evidence>
<comment type="catalytic activity">
    <reaction evidence="3">
        <text>Cleavage of hydrophobic, N-terminal signal or leader sequences from secreted and periplasmic proteins.</text>
        <dbReference type="EC" id="3.4.21.89"/>
    </reaction>
</comment>
<protein>
    <recommendedName>
        <fullName evidence="2 3">Signal peptidase I</fullName>
        <ecNumber evidence="3">3.4.21.89</ecNumber>
    </recommendedName>
</protein>
<proteinExistence type="inferred from homology"/>
<dbReference type="Proteomes" id="UP000764045">
    <property type="component" value="Unassembled WGS sequence"/>
</dbReference>
<name>A0A938WPF2_9BACT</name>
<dbReference type="EMBL" id="JACJJL010000024">
    <property type="protein sequence ID" value="MBM6662578.1"/>
    <property type="molecule type" value="Genomic_DNA"/>
</dbReference>
<keyword evidence="6" id="KW-1185">Reference proteome</keyword>